<feature type="transmembrane region" description="Helical" evidence="1">
    <location>
        <begin position="109"/>
        <end position="129"/>
    </location>
</feature>
<proteinExistence type="predicted"/>
<accession>A0A368F203</accession>
<dbReference type="OrthoDB" id="5859755at2759"/>
<feature type="transmembrane region" description="Helical" evidence="1">
    <location>
        <begin position="76"/>
        <end position="97"/>
    </location>
</feature>
<dbReference type="AlphaFoldDB" id="A0A368F203"/>
<feature type="non-terminal residue" evidence="2">
    <location>
        <position position="134"/>
    </location>
</feature>
<evidence type="ECO:0000256" key="1">
    <source>
        <dbReference type="SAM" id="Phobius"/>
    </source>
</evidence>
<protein>
    <submittedName>
        <fullName evidence="2">Uncharacterized protein</fullName>
    </submittedName>
</protein>
<evidence type="ECO:0000313" key="3">
    <source>
        <dbReference type="Proteomes" id="UP000252519"/>
    </source>
</evidence>
<sequence>MGSPPSPLWDFCGFVNGSSFRTKYFMDESTMTLTPCGEFAVVVTQSIPLLFFSVSNLMLISAGFPRFEEHATVSRIFTLKIIVSVLTVICMTVSFPVTLLTRFHLKPVLLIEYGILAFIWTIFASLWTYSKMLQ</sequence>
<comment type="caution">
    <text evidence="2">The sequence shown here is derived from an EMBL/GenBank/DDBJ whole genome shotgun (WGS) entry which is preliminary data.</text>
</comment>
<keyword evidence="1" id="KW-0472">Membrane</keyword>
<organism evidence="2 3">
    <name type="scientific">Ancylostoma caninum</name>
    <name type="common">Dog hookworm</name>
    <dbReference type="NCBI Taxonomy" id="29170"/>
    <lineage>
        <taxon>Eukaryota</taxon>
        <taxon>Metazoa</taxon>
        <taxon>Ecdysozoa</taxon>
        <taxon>Nematoda</taxon>
        <taxon>Chromadorea</taxon>
        <taxon>Rhabditida</taxon>
        <taxon>Rhabditina</taxon>
        <taxon>Rhabditomorpha</taxon>
        <taxon>Strongyloidea</taxon>
        <taxon>Ancylostomatidae</taxon>
        <taxon>Ancylostomatinae</taxon>
        <taxon>Ancylostoma</taxon>
    </lineage>
</organism>
<feature type="transmembrane region" description="Helical" evidence="1">
    <location>
        <begin position="39"/>
        <end position="64"/>
    </location>
</feature>
<gene>
    <name evidence="2" type="ORF">ANCCAN_28155</name>
</gene>
<dbReference type="EMBL" id="JOJR01009284">
    <property type="protein sequence ID" value="RCN26126.1"/>
    <property type="molecule type" value="Genomic_DNA"/>
</dbReference>
<reference evidence="2 3" key="1">
    <citation type="submission" date="2014-10" db="EMBL/GenBank/DDBJ databases">
        <title>Draft genome of the hookworm Ancylostoma caninum.</title>
        <authorList>
            <person name="Mitreva M."/>
        </authorList>
    </citation>
    <scope>NUCLEOTIDE SEQUENCE [LARGE SCALE GENOMIC DNA]</scope>
    <source>
        <strain evidence="2 3">Baltimore</strain>
    </source>
</reference>
<keyword evidence="3" id="KW-1185">Reference proteome</keyword>
<name>A0A368F203_ANCCA</name>
<keyword evidence="1" id="KW-0812">Transmembrane</keyword>
<dbReference type="STRING" id="29170.A0A368F203"/>
<evidence type="ECO:0000313" key="2">
    <source>
        <dbReference type="EMBL" id="RCN26126.1"/>
    </source>
</evidence>
<dbReference type="Proteomes" id="UP000252519">
    <property type="component" value="Unassembled WGS sequence"/>
</dbReference>
<keyword evidence="1" id="KW-1133">Transmembrane helix</keyword>